<accession>A0ABC8UCY3</accession>
<evidence type="ECO:0000256" key="7">
    <source>
        <dbReference type="ARBA" id="ARBA00023136"/>
    </source>
</evidence>
<dbReference type="EMBL" id="CAUOFW020007168">
    <property type="protein sequence ID" value="CAK9177855.1"/>
    <property type="molecule type" value="Genomic_DNA"/>
</dbReference>
<comment type="caution">
    <text evidence="11">The sequence shown here is derived from an EMBL/GenBank/DDBJ whole genome shotgun (WGS) entry which is preliminary data.</text>
</comment>
<keyword evidence="7" id="KW-0472">Membrane</keyword>
<evidence type="ECO:0000256" key="4">
    <source>
        <dbReference type="ARBA" id="ARBA00022729"/>
    </source>
</evidence>
<dbReference type="Gene3D" id="3.80.10.10">
    <property type="entry name" value="Ribonuclease Inhibitor"/>
    <property type="match status" value="1"/>
</dbReference>
<evidence type="ECO:0000313" key="11">
    <source>
        <dbReference type="EMBL" id="CAK9177855.1"/>
    </source>
</evidence>
<evidence type="ECO:0000256" key="9">
    <source>
        <dbReference type="ARBA" id="ARBA00023180"/>
    </source>
</evidence>
<dbReference type="PANTHER" id="PTHR47986:SF10">
    <property type="entry name" value="RECEPTOR-LIKE KINASE TMK4"/>
    <property type="match status" value="1"/>
</dbReference>
<keyword evidence="4 10" id="KW-0732">Signal</keyword>
<dbReference type="Proteomes" id="UP001642360">
    <property type="component" value="Unassembled WGS sequence"/>
</dbReference>
<proteinExistence type="predicted"/>
<dbReference type="PANTHER" id="PTHR47986">
    <property type="entry name" value="OSJNBA0070M12.3 PROTEIN"/>
    <property type="match status" value="1"/>
</dbReference>
<dbReference type="InterPro" id="IPR052422">
    <property type="entry name" value="Auxin_Ser/Thr_Kinase"/>
</dbReference>
<evidence type="ECO:0000256" key="2">
    <source>
        <dbReference type="ARBA" id="ARBA00022614"/>
    </source>
</evidence>
<sequence>MGPRIWVYSLVLSIQVLIIAAQTNNQDYVALQSLQAIWQNTPPNWVGPDPCGAGWDGIGCTNSRVTSITLASMNLTGQLSGDIQALAELQIL</sequence>
<dbReference type="InterPro" id="IPR032675">
    <property type="entry name" value="LRR_dom_sf"/>
</dbReference>
<evidence type="ECO:0008006" key="13">
    <source>
        <dbReference type="Google" id="ProtNLM"/>
    </source>
</evidence>
<organism evidence="11 12">
    <name type="scientific">Ilex paraguariensis</name>
    <name type="common">yerba mate</name>
    <dbReference type="NCBI Taxonomy" id="185542"/>
    <lineage>
        <taxon>Eukaryota</taxon>
        <taxon>Viridiplantae</taxon>
        <taxon>Streptophyta</taxon>
        <taxon>Embryophyta</taxon>
        <taxon>Tracheophyta</taxon>
        <taxon>Spermatophyta</taxon>
        <taxon>Magnoliopsida</taxon>
        <taxon>eudicotyledons</taxon>
        <taxon>Gunneridae</taxon>
        <taxon>Pentapetalae</taxon>
        <taxon>asterids</taxon>
        <taxon>campanulids</taxon>
        <taxon>Aquifoliales</taxon>
        <taxon>Aquifoliaceae</taxon>
        <taxon>Ilex</taxon>
    </lineage>
</organism>
<evidence type="ECO:0000256" key="8">
    <source>
        <dbReference type="ARBA" id="ARBA00023170"/>
    </source>
</evidence>
<name>A0ABC8UCY3_9AQUA</name>
<reference evidence="11 12" key="1">
    <citation type="submission" date="2024-02" db="EMBL/GenBank/DDBJ databases">
        <authorList>
            <person name="Vignale AGUSTIN F."/>
            <person name="Sosa J E."/>
            <person name="Modenutti C."/>
        </authorList>
    </citation>
    <scope>NUCLEOTIDE SEQUENCE [LARGE SCALE GENOMIC DNA]</scope>
</reference>
<dbReference type="GO" id="GO:0016020">
    <property type="term" value="C:membrane"/>
    <property type="evidence" value="ECO:0007669"/>
    <property type="project" value="UniProtKB-SubCell"/>
</dbReference>
<keyword evidence="5" id="KW-0677">Repeat</keyword>
<keyword evidence="3" id="KW-0812">Transmembrane</keyword>
<evidence type="ECO:0000313" key="12">
    <source>
        <dbReference type="Proteomes" id="UP001642360"/>
    </source>
</evidence>
<keyword evidence="2" id="KW-0433">Leucine-rich repeat</keyword>
<keyword evidence="6" id="KW-1133">Transmembrane helix</keyword>
<evidence type="ECO:0000256" key="1">
    <source>
        <dbReference type="ARBA" id="ARBA00004167"/>
    </source>
</evidence>
<protein>
    <recommendedName>
        <fullName evidence="13">Leucine-rich repeat-containing N-terminal plant-type domain-containing protein</fullName>
    </recommendedName>
</protein>
<keyword evidence="9" id="KW-0325">Glycoprotein</keyword>
<keyword evidence="12" id="KW-1185">Reference proteome</keyword>
<feature type="signal peptide" evidence="10">
    <location>
        <begin position="1"/>
        <end position="21"/>
    </location>
</feature>
<dbReference type="AlphaFoldDB" id="A0ABC8UCY3"/>
<evidence type="ECO:0000256" key="10">
    <source>
        <dbReference type="SAM" id="SignalP"/>
    </source>
</evidence>
<feature type="chain" id="PRO_5044818289" description="Leucine-rich repeat-containing N-terminal plant-type domain-containing protein" evidence="10">
    <location>
        <begin position="22"/>
        <end position="92"/>
    </location>
</feature>
<evidence type="ECO:0000256" key="5">
    <source>
        <dbReference type="ARBA" id="ARBA00022737"/>
    </source>
</evidence>
<evidence type="ECO:0000256" key="6">
    <source>
        <dbReference type="ARBA" id="ARBA00022989"/>
    </source>
</evidence>
<evidence type="ECO:0000256" key="3">
    <source>
        <dbReference type="ARBA" id="ARBA00022692"/>
    </source>
</evidence>
<comment type="subcellular location">
    <subcellularLocation>
        <location evidence="1">Membrane</location>
        <topology evidence="1">Single-pass membrane protein</topology>
    </subcellularLocation>
</comment>
<gene>
    <name evidence="11" type="ORF">ILEXP_LOCUS47773</name>
</gene>
<keyword evidence="8" id="KW-0675">Receptor</keyword>